<dbReference type="EMBL" id="CAADFL010000002">
    <property type="protein sequence ID" value="VFK05554.1"/>
    <property type="molecule type" value="Genomic_DNA"/>
</dbReference>
<evidence type="ECO:0000313" key="1">
    <source>
        <dbReference type="EMBL" id="VFJ42849.1"/>
    </source>
</evidence>
<sequence>MHSEAFIAKGFFVISAYRKSKVSEAFSYVQSLIYKFYRKAVGYAA</sequence>
<reference evidence="1" key="1">
    <citation type="submission" date="2019-02" db="EMBL/GenBank/DDBJ databases">
        <authorList>
            <person name="Gruber-Vodicka R. H."/>
            <person name="Seah K. B. B."/>
        </authorList>
    </citation>
    <scope>NUCLEOTIDE SEQUENCE</scope>
    <source>
        <strain evidence="1">BECK_BZ163</strain>
        <strain evidence="3">BECK_BZ164</strain>
        <strain evidence="2">BECK_BZ165</strain>
    </source>
</reference>
<dbReference type="AlphaFoldDB" id="A0A450RUP3"/>
<protein>
    <submittedName>
        <fullName evidence="1">Uncharacterized protein</fullName>
    </submittedName>
</protein>
<organism evidence="1">
    <name type="scientific">Candidatus Kentrum sp. FM</name>
    <dbReference type="NCBI Taxonomy" id="2126340"/>
    <lineage>
        <taxon>Bacteria</taxon>
        <taxon>Pseudomonadati</taxon>
        <taxon>Pseudomonadota</taxon>
        <taxon>Gammaproteobacteria</taxon>
        <taxon>Candidatus Kentrum</taxon>
    </lineage>
</organism>
<accession>A0A450RUP3</accession>
<name>A0A450RUP3_9GAMM</name>
<dbReference type="EMBL" id="CAADFA010000002">
    <property type="protein sequence ID" value="VFJ43515.1"/>
    <property type="molecule type" value="Genomic_DNA"/>
</dbReference>
<evidence type="ECO:0000313" key="3">
    <source>
        <dbReference type="EMBL" id="VFK05554.1"/>
    </source>
</evidence>
<gene>
    <name evidence="1" type="ORF">BECKFM1743A_GA0114220_100023</name>
    <name evidence="3" type="ORF">BECKFM1743B_GA0114221_100023</name>
    <name evidence="2" type="ORF">BECKFM1743C_GA0114222_100023</name>
</gene>
<dbReference type="EMBL" id="CAADEZ010000002">
    <property type="protein sequence ID" value="VFJ42849.1"/>
    <property type="molecule type" value="Genomic_DNA"/>
</dbReference>
<proteinExistence type="predicted"/>
<evidence type="ECO:0000313" key="2">
    <source>
        <dbReference type="EMBL" id="VFJ43515.1"/>
    </source>
</evidence>